<dbReference type="Proteomes" id="UP000025227">
    <property type="component" value="Unplaced"/>
</dbReference>
<dbReference type="PANTHER" id="PTHR21435">
    <property type="entry name" value="MITOCHONDRIAL IMPORT INNER MEMBRANE TRANSLOCASE SUBUNIT TIM29"/>
    <property type="match status" value="1"/>
</dbReference>
<evidence type="ECO:0000313" key="1">
    <source>
        <dbReference type="Proteomes" id="UP000025227"/>
    </source>
</evidence>
<proteinExistence type="predicted"/>
<evidence type="ECO:0000313" key="2">
    <source>
        <dbReference type="WBParaSite" id="HCON_00078430-00001"/>
    </source>
</evidence>
<sequence>MDAATSPAPSLFRRISRSFVEYWCRIGDDYRTVAKETAAACVKKPLKAGVYFTGLGALVYAYIANTGELATMNELRELRQRMTLLPASIHNKETDAELAKRSLLLSQHRLHYYNFWFFSLLVRSPHDSSVRIYESQDPNLKDWTVIEFFNNIYDVGFLGRWRWLDKKFNDYDVNHEELSKLPD</sequence>
<name>A0A7I4YDM2_HAECO</name>
<organism evidence="1 2">
    <name type="scientific">Haemonchus contortus</name>
    <name type="common">Barber pole worm</name>
    <dbReference type="NCBI Taxonomy" id="6289"/>
    <lineage>
        <taxon>Eukaryota</taxon>
        <taxon>Metazoa</taxon>
        <taxon>Ecdysozoa</taxon>
        <taxon>Nematoda</taxon>
        <taxon>Chromadorea</taxon>
        <taxon>Rhabditida</taxon>
        <taxon>Rhabditina</taxon>
        <taxon>Rhabditomorpha</taxon>
        <taxon>Strongyloidea</taxon>
        <taxon>Trichostrongylidae</taxon>
        <taxon>Haemonchus</taxon>
    </lineage>
</organism>
<keyword evidence="1" id="KW-1185">Reference proteome</keyword>
<dbReference type="OMA" id="WRLKWKM"/>
<dbReference type="GO" id="GO:0042721">
    <property type="term" value="C:TIM22 mitochondrial import inner membrane insertion complex"/>
    <property type="evidence" value="ECO:0007669"/>
    <property type="project" value="InterPro"/>
</dbReference>
<dbReference type="PANTHER" id="PTHR21435:SF1">
    <property type="entry name" value="MITOCHONDRIAL IMPORT INNER MEMBRANE TRANSLOCASE SUBUNIT TIM29"/>
    <property type="match status" value="1"/>
</dbReference>
<protein>
    <submittedName>
        <fullName evidence="2">Mitochondrial import inner membrane translocase subunit Tim29</fullName>
    </submittedName>
</protein>
<dbReference type="InterPro" id="IPR019322">
    <property type="entry name" value="TIMM29"/>
</dbReference>
<reference evidence="2" key="1">
    <citation type="submission" date="2020-12" db="UniProtKB">
        <authorList>
            <consortium name="WormBaseParasite"/>
        </authorList>
    </citation>
    <scope>IDENTIFICATION</scope>
    <source>
        <strain evidence="2">MHco3</strain>
    </source>
</reference>
<dbReference type="Pfam" id="PF10171">
    <property type="entry name" value="Tim29"/>
    <property type="match status" value="1"/>
</dbReference>
<dbReference type="WBParaSite" id="HCON_00078430-00001">
    <property type="protein sequence ID" value="HCON_00078430-00001"/>
    <property type="gene ID" value="HCON_00078430"/>
</dbReference>
<dbReference type="OrthoDB" id="5970620at2759"/>
<accession>A0A7I4YDM2</accession>
<dbReference type="AlphaFoldDB" id="A0A7I4YDM2"/>
<dbReference type="GO" id="GO:0045039">
    <property type="term" value="P:protein insertion into mitochondrial inner membrane"/>
    <property type="evidence" value="ECO:0007669"/>
    <property type="project" value="TreeGrafter"/>
</dbReference>